<keyword evidence="4" id="KW-0560">Oxidoreductase</keyword>
<dbReference type="Gene3D" id="3.50.50.60">
    <property type="entry name" value="FAD/NAD(P)-binding domain"/>
    <property type="match status" value="1"/>
</dbReference>
<evidence type="ECO:0000256" key="1">
    <source>
        <dbReference type="ARBA" id="ARBA00001974"/>
    </source>
</evidence>
<dbReference type="AlphaFoldDB" id="A0A0C3BR82"/>
<organism evidence="7 8">
    <name type="scientific">Piloderma croceum (strain F 1598)</name>
    <dbReference type="NCBI Taxonomy" id="765440"/>
    <lineage>
        <taxon>Eukaryota</taxon>
        <taxon>Fungi</taxon>
        <taxon>Dikarya</taxon>
        <taxon>Basidiomycota</taxon>
        <taxon>Agaricomycotina</taxon>
        <taxon>Agaricomycetes</taxon>
        <taxon>Agaricomycetidae</taxon>
        <taxon>Atheliales</taxon>
        <taxon>Atheliaceae</taxon>
        <taxon>Piloderma</taxon>
    </lineage>
</organism>
<gene>
    <name evidence="7" type="ORF">PILCRDRAFT_823014</name>
</gene>
<dbReference type="PRINTS" id="PR00420">
    <property type="entry name" value="RNGMNOXGNASE"/>
</dbReference>
<dbReference type="InterPro" id="IPR002938">
    <property type="entry name" value="FAD-bd"/>
</dbReference>
<dbReference type="PANTHER" id="PTHR43004">
    <property type="entry name" value="TRK SYSTEM POTASSIUM UPTAKE PROTEIN"/>
    <property type="match status" value="1"/>
</dbReference>
<dbReference type="GO" id="GO:0016709">
    <property type="term" value="F:oxidoreductase activity, acting on paired donors, with incorporation or reduction of molecular oxygen, NAD(P)H as one donor, and incorporation of one atom of oxygen"/>
    <property type="evidence" value="ECO:0007669"/>
    <property type="project" value="UniProtKB-ARBA"/>
</dbReference>
<proteinExistence type="predicted"/>
<evidence type="ECO:0000313" key="8">
    <source>
        <dbReference type="Proteomes" id="UP000054166"/>
    </source>
</evidence>
<dbReference type="OrthoDB" id="2690153at2759"/>
<evidence type="ECO:0000256" key="2">
    <source>
        <dbReference type="ARBA" id="ARBA00022630"/>
    </source>
</evidence>
<dbReference type="Gene3D" id="3.30.70.2450">
    <property type="match status" value="1"/>
</dbReference>
<dbReference type="Gene3D" id="3.40.30.20">
    <property type="match status" value="1"/>
</dbReference>
<reference evidence="7 8" key="1">
    <citation type="submission" date="2014-04" db="EMBL/GenBank/DDBJ databases">
        <authorList>
            <consortium name="DOE Joint Genome Institute"/>
            <person name="Kuo A."/>
            <person name="Tarkka M."/>
            <person name="Buscot F."/>
            <person name="Kohler A."/>
            <person name="Nagy L.G."/>
            <person name="Floudas D."/>
            <person name="Copeland A."/>
            <person name="Barry K.W."/>
            <person name="Cichocki N."/>
            <person name="Veneault-Fourrey C."/>
            <person name="LaButti K."/>
            <person name="Lindquist E.A."/>
            <person name="Lipzen A."/>
            <person name="Lundell T."/>
            <person name="Morin E."/>
            <person name="Murat C."/>
            <person name="Sun H."/>
            <person name="Tunlid A."/>
            <person name="Henrissat B."/>
            <person name="Grigoriev I.V."/>
            <person name="Hibbett D.S."/>
            <person name="Martin F."/>
            <person name="Nordberg H.P."/>
            <person name="Cantor M.N."/>
            <person name="Hua S.X."/>
        </authorList>
    </citation>
    <scope>NUCLEOTIDE SEQUENCE [LARGE SCALE GENOMIC DNA]</scope>
    <source>
        <strain evidence="7 8">F 1598</strain>
    </source>
</reference>
<keyword evidence="8" id="KW-1185">Reference proteome</keyword>
<evidence type="ECO:0000313" key="7">
    <source>
        <dbReference type="EMBL" id="KIM79832.1"/>
    </source>
</evidence>
<keyword evidence="3" id="KW-0274">FAD</keyword>
<dbReference type="InParanoid" id="A0A0C3BR82"/>
<accession>A0A0C3BR82</accession>
<evidence type="ECO:0000259" key="6">
    <source>
        <dbReference type="Pfam" id="PF01494"/>
    </source>
</evidence>
<dbReference type="HOGENOM" id="CLU_009665_20_3_1"/>
<evidence type="ECO:0000256" key="3">
    <source>
        <dbReference type="ARBA" id="ARBA00022827"/>
    </source>
</evidence>
<dbReference type="Proteomes" id="UP000054166">
    <property type="component" value="Unassembled WGS sequence"/>
</dbReference>
<dbReference type="InterPro" id="IPR036188">
    <property type="entry name" value="FAD/NAD-bd_sf"/>
</dbReference>
<feature type="domain" description="FAD-binding" evidence="6">
    <location>
        <begin position="6"/>
        <end position="353"/>
    </location>
</feature>
<dbReference type="STRING" id="765440.A0A0C3BR82"/>
<reference evidence="8" key="2">
    <citation type="submission" date="2015-01" db="EMBL/GenBank/DDBJ databases">
        <title>Evolutionary Origins and Diversification of the Mycorrhizal Mutualists.</title>
        <authorList>
            <consortium name="DOE Joint Genome Institute"/>
            <consortium name="Mycorrhizal Genomics Consortium"/>
            <person name="Kohler A."/>
            <person name="Kuo A."/>
            <person name="Nagy L.G."/>
            <person name="Floudas D."/>
            <person name="Copeland A."/>
            <person name="Barry K.W."/>
            <person name="Cichocki N."/>
            <person name="Veneault-Fourrey C."/>
            <person name="LaButti K."/>
            <person name="Lindquist E.A."/>
            <person name="Lipzen A."/>
            <person name="Lundell T."/>
            <person name="Morin E."/>
            <person name="Murat C."/>
            <person name="Riley R."/>
            <person name="Ohm R."/>
            <person name="Sun H."/>
            <person name="Tunlid A."/>
            <person name="Henrissat B."/>
            <person name="Grigoriev I.V."/>
            <person name="Hibbett D.S."/>
            <person name="Martin F."/>
        </authorList>
    </citation>
    <scope>NUCLEOTIDE SEQUENCE [LARGE SCALE GENOMIC DNA]</scope>
    <source>
        <strain evidence="8">F 1598</strain>
    </source>
</reference>
<dbReference type="SUPFAM" id="SSF51905">
    <property type="entry name" value="FAD/NAD(P)-binding domain"/>
    <property type="match status" value="1"/>
</dbReference>
<protein>
    <recommendedName>
        <fullName evidence="6">FAD-binding domain-containing protein</fullName>
    </recommendedName>
</protein>
<dbReference type="PANTHER" id="PTHR43004:SF19">
    <property type="entry name" value="BINDING MONOOXYGENASE, PUTATIVE (JCVI)-RELATED"/>
    <property type="match status" value="1"/>
</dbReference>
<dbReference type="EMBL" id="KN833007">
    <property type="protein sequence ID" value="KIM79832.1"/>
    <property type="molecule type" value="Genomic_DNA"/>
</dbReference>
<dbReference type="InterPro" id="IPR038220">
    <property type="entry name" value="PHOX_C_sf"/>
</dbReference>
<sequence length="568" mass="61714">MSTGLVLISGAGPSGLVLALALRKNGVDVRIIDKEPSPRLGERGCGVSPRSLELHKILGTFDDINRASGPIRMRREYDPLDGQKVVSEYMVPTNETTIGIPYANTVMLGQNHHERILKVHLEALGTQVEFGSELRSFTQSADSVSVKIARHIDGKEVVERSSVAWLVGCDGARSVVRKTLGLSFLGETKDDHEMLIGDIRVKGEPRQYWERWGDTTKKTIVTRPSSQDVDILSFIITGEIDIPKLLANPSLVHDEFYEMSGRQDIVLDEVVWISKYRPNIRMVDKLRVGRVFIAGDAAHCHSPAGGQGLNSSIQDSFNLGWKLALVQKGYAPVSFLESYGEERLPIIAEMLDKTTELLKHVFNQKTGRDASNNKLRKVMTQLGVNYRSSSIVYNEGAEHDPATLGSGYNKESETAAQPGDRAPEAPGLVDVRNTSAQAATLSLFGIFTPSVHSVLVFAGNGTGRSNSDALHTLSGVIARQPESAVRGVLIVSPESESQGAAASAFANGLFQQVLVDRDEHVHAGYNVPVSGEKVTVVVVRPDGFIGARVHSATGVERYFGRIFAPGSK</sequence>
<evidence type="ECO:0000256" key="5">
    <source>
        <dbReference type="SAM" id="MobiDB-lite"/>
    </source>
</evidence>
<dbReference type="Pfam" id="PF01494">
    <property type="entry name" value="FAD_binding_3"/>
    <property type="match status" value="1"/>
</dbReference>
<keyword evidence="2" id="KW-0285">Flavoprotein</keyword>
<name>A0A0C3BR82_PILCF</name>
<evidence type="ECO:0000256" key="4">
    <source>
        <dbReference type="ARBA" id="ARBA00023002"/>
    </source>
</evidence>
<dbReference type="GO" id="GO:0071949">
    <property type="term" value="F:FAD binding"/>
    <property type="evidence" value="ECO:0007669"/>
    <property type="project" value="InterPro"/>
</dbReference>
<feature type="region of interest" description="Disordered" evidence="5">
    <location>
        <begin position="400"/>
        <end position="427"/>
    </location>
</feature>
<dbReference type="InterPro" id="IPR050641">
    <property type="entry name" value="RIFMO-like"/>
</dbReference>
<comment type="cofactor">
    <cofactor evidence="1">
        <name>FAD</name>
        <dbReference type="ChEBI" id="CHEBI:57692"/>
    </cofactor>
</comment>